<evidence type="ECO:0000256" key="3">
    <source>
        <dbReference type="SAM" id="MobiDB-lite"/>
    </source>
</evidence>
<reference evidence="6 7" key="1">
    <citation type="submission" date="2013-10" db="EMBL/GenBank/DDBJ databases">
        <authorList>
            <consortium name="International Citrus Genome Consortium"/>
            <person name="Jenkins J."/>
            <person name="Schmutz J."/>
            <person name="Prochnik S."/>
            <person name="Rokhsar D."/>
            <person name="Gmitter F."/>
            <person name="Ollitrault P."/>
            <person name="Machado M."/>
            <person name="Talon M."/>
            <person name="Wincker P."/>
            <person name="Jaillon O."/>
            <person name="Morgante M."/>
        </authorList>
    </citation>
    <scope>NUCLEOTIDE SEQUENCE</scope>
    <source>
        <strain evidence="7">cv. Clemenules</strain>
    </source>
</reference>
<gene>
    <name evidence="6" type="ORF">CICLE_v10015005mg</name>
</gene>
<dbReference type="eggNOG" id="ENOG502QQYM">
    <property type="taxonomic scope" value="Eukaryota"/>
</dbReference>
<comment type="subcellular location">
    <subcellularLocation>
        <location evidence="1">Nucleus</location>
    </subcellularLocation>
</comment>
<dbReference type="Proteomes" id="UP000030687">
    <property type="component" value="Unassembled WGS sequence"/>
</dbReference>
<accession>V4UCF2</accession>
<sequence length="495" mass="55632">MDTDLNSKEETHESLEANSCGAKTPLGNREADIKGIESPQGDLGNSGRGLSSKNSEDFDEIKGTRALTDYCEDAAGISNAATPDQTHTDINESHPGKPWVQGLTEGEYSDLSVDERLVALIGVAIEGNCERSEAANALMKQMWAEAQLINDELKEIICENAISIIHGEQDGRQSPLVTVDDKSNGTLVDLNLQQGQFGEPQKDQNCNTSMPPEGNQDYPVGPDNLVNQQSAYAAENSRMQLKSYIGQKAEETHVYRSLPLGQDRRRNRYWRFITSMSQNDPGCGRIFVELCDGRWRLIDSEEQSFDALLTSLDVHGLRESHLHSVLQMIEMSFKETVRRNLQYVTTEVQNQETVKAEVIERASCPDYTGIDNPSSILCDSDSEISDTSTSFSIELGRDDVRRNGALKRYQDYERWMWKECVNSSILCAMEYGKKRCKQVLGVCDYCHDLYFFEDSHCRSCHKTFDTSKRYLNFSEHVAQCQGKPKMNPAWSSCTT</sequence>
<dbReference type="Gramene" id="ESR59941">
    <property type="protein sequence ID" value="ESR59941"/>
    <property type="gene ID" value="CICLE_v10015005mg"/>
</dbReference>
<keyword evidence="2" id="KW-0539">Nucleus</keyword>
<dbReference type="GO" id="GO:0006357">
    <property type="term" value="P:regulation of transcription by RNA polymerase II"/>
    <property type="evidence" value="ECO:0007669"/>
    <property type="project" value="InterPro"/>
</dbReference>
<dbReference type="Pfam" id="PF15613">
    <property type="entry name" value="WSD"/>
    <property type="match status" value="1"/>
</dbReference>
<dbReference type="KEGG" id="cic:CICLE_v10015005mg"/>
<evidence type="ECO:0000259" key="5">
    <source>
        <dbReference type="Pfam" id="PF15613"/>
    </source>
</evidence>
<evidence type="ECO:0000259" key="4">
    <source>
        <dbReference type="Pfam" id="PF15612"/>
    </source>
</evidence>
<organism evidence="6 7">
    <name type="scientific">Citrus clementina</name>
    <name type="common">Clementine</name>
    <name type="synonym">Citrus deliciosa x Citrus sinensis</name>
    <dbReference type="NCBI Taxonomy" id="85681"/>
    <lineage>
        <taxon>Eukaryota</taxon>
        <taxon>Viridiplantae</taxon>
        <taxon>Streptophyta</taxon>
        <taxon>Embryophyta</taxon>
        <taxon>Tracheophyta</taxon>
        <taxon>Spermatophyta</taxon>
        <taxon>Magnoliopsida</taxon>
        <taxon>eudicotyledons</taxon>
        <taxon>Gunneridae</taxon>
        <taxon>Pentapetalae</taxon>
        <taxon>rosids</taxon>
        <taxon>malvids</taxon>
        <taxon>Sapindales</taxon>
        <taxon>Rutaceae</taxon>
        <taxon>Aurantioideae</taxon>
        <taxon>Citrus</taxon>
    </lineage>
</organism>
<dbReference type="GO" id="GO:0005634">
    <property type="term" value="C:nucleus"/>
    <property type="evidence" value="ECO:0007669"/>
    <property type="project" value="UniProtKB-SubCell"/>
</dbReference>
<evidence type="ECO:0000313" key="7">
    <source>
        <dbReference type="Proteomes" id="UP000030687"/>
    </source>
</evidence>
<name>V4UCF2_CITCL</name>
<dbReference type="InterPro" id="IPR044977">
    <property type="entry name" value="RLT1-3"/>
</dbReference>
<dbReference type="InterPro" id="IPR028942">
    <property type="entry name" value="WHIM1_dom"/>
</dbReference>
<protein>
    <submittedName>
        <fullName evidence="6">Uncharacterized protein</fullName>
    </submittedName>
</protein>
<proteinExistence type="predicted"/>
<dbReference type="InParanoid" id="V4UCF2"/>
<dbReference type="PANTHER" id="PTHR36968">
    <property type="entry name" value="HOMEOBOX-DDT DOMAIN PROTEIN RLT2"/>
    <property type="match status" value="1"/>
</dbReference>
<dbReference type="PANTHER" id="PTHR36968:SF5">
    <property type="entry name" value="HOMEOBOX-DDT DOMAIN PROTEIN RLT2"/>
    <property type="match status" value="1"/>
</dbReference>
<feature type="region of interest" description="Disordered" evidence="3">
    <location>
        <begin position="1"/>
        <end position="57"/>
    </location>
</feature>
<dbReference type="AlphaFoldDB" id="V4UCF2"/>
<evidence type="ECO:0000313" key="6">
    <source>
        <dbReference type="EMBL" id="ESR59941.1"/>
    </source>
</evidence>
<feature type="domain" description="WHIM1" evidence="4">
    <location>
        <begin position="94"/>
        <end position="120"/>
    </location>
</feature>
<dbReference type="Pfam" id="PF15612">
    <property type="entry name" value="WHIM1"/>
    <property type="match status" value="1"/>
</dbReference>
<dbReference type="EMBL" id="KI536312">
    <property type="protein sequence ID" value="ESR59941.1"/>
    <property type="molecule type" value="Genomic_DNA"/>
</dbReference>
<keyword evidence="7" id="KW-1185">Reference proteome</keyword>
<feature type="domain" description="WHIM2" evidence="5">
    <location>
        <begin position="255"/>
        <end position="328"/>
    </location>
</feature>
<evidence type="ECO:0000256" key="1">
    <source>
        <dbReference type="ARBA" id="ARBA00004123"/>
    </source>
</evidence>
<evidence type="ECO:0000256" key="2">
    <source>
        <dbReference type="ARBA" id="ARBA00023242"/>
    </source>
</evidence>
<dbReference type="STRING" id="85681.V4UCF2"/>
<feature type="compositionally biased region" description="Basic and acidic residues" evidence="3">
    <location>
        <begin position="1"/>
        <end position="15"/>
    </location>
</feature>
<dbReference type="InterPro" id="IPR028941">
    <property type="entry name" value="WHIM2_dom"/>
</dbReference>